<keyword evidence="3" id="KW-1185">Reference proteome</keyword>
<dbReference type="AlphaFoldDB" id="A0A9W9KRL4"/>
<feature type="region of interest" description="Disordered" evidence="1">
    <location>
        <begin position="87"/>
        <end position="130"/>
    </location>
</feature>
<comment type="caution">
    <text evidence="2">The sequence shown here is derived from an EMBL/GenBank/DDBJ whole genome shotgun (WGS) entry which is preliminary data.</text>
</comment>
<reference evidence="2" key="2">
    <citation type="journal article" date="2023" name="IMA Fungus">
        <title>Comparative genomic study of the Penicillium genus elucidates a diverse pangenome and 15 lateral gene transfer events.</title>
        <authorList>
            <person name="Petersen C."/>
            <person name="Sorensen T."/>
            <person name="Nielsen M.R."/>
            <person name="Sondergaard T.E."/>
            <person name="Sorensen J.L."/>
            <person name="Fitzpatrick D.A."/>
            <person name="Frisvad J.C."/>
            <person name="Nielsen K.L."/>
        </authorList>
    </citation>
    <scope>NUCLEOTIDE SEQUENCE</scope>
    <source>
        <strain evidence="2">IBT 34128</strain>
    </source>
</reference>
<evidence type="ECO:0000256" key="1">
    <source>
        <dbReference type="SAM" id="MobiDB-lite"/>
    </source>
</evidence>
<evidence type="ECO:0000313" key="2">
    <source>
        <dbReference type="EMBL" id="KAJ5115258.1"/>
    </source>
</evidence>
<name>A0A9W9KRL4_9EURO</name>
<dbReference type="EMBL" id="JAPMSZ010000001">
    <property type="protein sequence ID" value="KAJ5115258.1"/>
    <property type="molecule type" value="Genomic_DNA"/>
</dbReference>
<proteinExistence type="predicted"/>
<reference evidence="2" key="1">
    <citation type="submission" date="2022-11" db="EMBL/GenBank/DDBJ databases">
        <authorList>
            <person name="Petersen C."/>
        </authorList>
    </citation>
    <scope>NUCLEOTIDE SEQUENCE</scope>
    <source>
        <strain evidence="2">IBT 34128</strain>
    </source>
</reference>
<dbReference type="GeneID" id="81390767"/>
<dbReference type="Proteomes" id="UP001141434">
    <property type="component" value="Unassembled WGS sequence"/>
</dbReference>
<accession>A0A9W9KRL4</accession>
<sequence length="202" mass="21703">MPGLPPGYLNRLEQRLAETESALYGALITLRSMGPTRVAHASTRPDAVPKQKAARMEEWSQLPLQVSSGMDRWLAVMSNQFTIEPSLDMPPHGVSGSDYSMPKPLGHSNTPGDARGPPAPSVWTAREGNSAESPYEAHRYAQTIVPSPLYSDTQALVGSNGVASPSIGSGMSEHGVPEEGTVEIHQSTKAEQLTNNHPSIYF</sequence>
<protein>
    <submittedName>
        <fullName evidence="2">Uncharacterized protein</fullName>
    </submittedName>
</protein>
<organism evidence="2 3">
    <name type="scientific">Penicillium alfredii</name>
    <dbReference type="NCBI Taxonomy" id="1506179"/>
    <lineage>
        <taxon>Eukaryota</taxon>
        <taxon>Fungi</taxon>
        <taxon>Dikarya</taxon>
        <taxon>Ascomycota</taxon>
        <taxon>Pezizomycotina</taxon>
        <taxon>Eurotiomycetes</taxon>
        <taxon>Eurotiomycetidae</taxon>
        <taxon>Eurotiales</taxon>
        <taxon>Aspergillaceae</taxon>
        <taxon>Penicillium</taxon>
    </lineage>
</organism>
<dbReference type="OrthoDB" id="3862662at2759"/>
<dbReference type="RefSeq" id="XP_056516449.1">
    <property type="nucleotide sequence ID" value="XM_056651599.1"/>
</dbReference>
<gene>
    <name evidence="2" type="ORF">NUU61_001017</name>
</gene>
<evidence type="ECO:0000313" key="3">
    <source>
        <dbReference type="Proteomes" id="UP001141434"/>
    </source>
</evidence>